<evidence type="ECO:0000256" key="3">
    <source>
        <dbReference type="SAM" id="Phobius"/>
    </source>
</evidence>
<feature type="transmembrane region" description="Helical" evidence="3">
    <location>
        <begin position="20"/>
        <end position="43"/>
    </location>
</feature>
<dbReference type="InterPro" id="IPR036079">
    <property type="entry name" value="ATPase_csu/dsu_sf"/>
</dbReference>
<dbReference type="InParanoid" id="Q2FQE5"/>
<dbReference type="STRING" id="323259.Mhun_1772"/>
<protein>
    <submittedName>
        <fullName evidence="4">H+-transporting two-sector ATPase, C (AC39) subunit</fullName>
    </submittedName>
</protein>
<dbReference type="OrthoDB" id="4272at2157"/>
<dbReference type="Proteomes" id="UP000001941">
    <property type="component" value="Chromosome"/>
</dbReference>
<keyword evidence="3" id="KW-0472">Membrane</keyword>
<dbReference type="EnsemblBacteria" id="ABD41493">
    <property type="protein sequence ID" value="ABD41493"/>
    <property type="gene ID" value="Mhun_1772"/>
</dbReference>
<name>Q2FQE5_METHJ</name>
<organism evidence="4 5">
    <name type="scientific">Methanospirillum hungatei JF-1 (strain ATCC 27890 / DSM 864 / NBRC 100397 / JF-1)</name>
    <dbReference type="NCBI Taxonomy" id="323259"/>
    <lineage>
        <taxon>Archaea</taxon>
        <taxon>Methanobacteriati</taxon>
        <taxon>Methanobacteriota</taxon>
        <taxon>Stenosarchaea group</taxon>
        <taxon>Methanomicrobia</taxon>
        <taxon>Methanomicrobiales</taxon>
        <taxon>Methanospirillaceae</taxon>
        <taxon>Methanospirillum</taxon>
    </lineage>
</organism>
<dbReference type="GO" id="GO:0046961">
    <property type="term" value="F:proton-transporting ATPase activity, rotational mechanism"/>
    <property type="evidence" value="ECO:0007669"/>
    <property type="project" value="InterPro"/>
</dbReference>
<dbReference type="eggNOG" id="arCOG02459">
    <property type="taxonomic scope" value="Archaea"/>
</dbReference>
<reference evidence="5" key="1">
    <citation type="journal article" date="2016" name="Stand. Genomic Sci.">
        <title>Complete genome sequence of Methanospirillum hungatei type strain JF1.</title>
        <authorList>
            <person name="Gunsalus R.P."/>
            <person name="Cook L.E."/>
            <person name="Crable B."/>
            <person name="Rohlin L."/>
            <person name="McDonald E."/>
            <person name="Mouttaki H."/>
            <person name="Sieber J.R."/>
            <person name="Poweleit N."/>
            <person name="Zhou H."/>
            <person name="Lapidus A.L."/>
            <person name="Daligault H.E."/>
            <person name="Land M."/>
            <person name="Gilna P."/>
            <person name="Ivanova N."/>
            <person name="Kyrpides N."/>
            <person name="Culley D.E."/>
            <person name="McInerney M.J."/>
        </authorList>
    </citation>
    <scope>NUCLEOTIDE SEQUENCE [LARGE SCALE GENOMIC DNA]</scope>
    <source>
        <strain evidence="5">ATCC 27890 / DSM 864 / NBRC 100397 / JF-1</strain>
    </source>
</reference>
<evidence type="ECO:0000313" key="4">
    <source>
        <dbReference type="EMBL" id="ABD41493.1"/>
    </source>
</evidence>
<keyword evidence="2" id="KW-0406">Ion transport</keyword>
<keyword evidence="3" id="KW-0812">Transmembrane</keyword>
<dbReference type="KEGG" id="mhu:Mhun_1772"/>
<dbReference type="Pfam" id="PF01992">
    <property type="entry name" value="vATP-synt_AC39"/>
    <property type="match status" value="1"/>
</dbReference>
<evidence type="ECO:0000256" key="2">
    <source>
        <dbReference type="ARBA" id="ARBA00023065"/>
    </source>
</evidence>
<keyword evidence="3" id="KW-1133">Transmembrane helix</keyword>
<evidence type="ECO:0000313" key="5">
    <source>
        <dbReference type="Proteomes" id="UP000001941"/>
    </source>
</evidence>
<dbReference type="HOGENOM" id="CLU_059311_0_0_2"/>
<dbReference type="Gene3D" id="1.10.132.50">
    <property type="entry name" value="ATP synthase (C/AC39) subunit, domain 3"/>
    <property type="match status" value="3"/>
</dbReference>
<dbReference type="InterPro" id="IPR002843">
    <property type="entry name" value="ATPase_V0-cplx_csu/dsu"/>
</dbReference>
<accession>Q2FQE5</accession>
<dbReference type="PANTHER" id="PTHR38682">
    <property type="entry name" value="V-TYPE ATP SYNTHASE SUBUNIT C"/>
    <property type="match status" value="1"/>
</dbReference>
<dbReference type="SUPFAM" id="SSF103486">
    <property type="entry name" value="V-type ATP synthase subunit C"/>
    <property type="match status" value="1"/>
</dbReference>
<proteinExistence type="predicted"/>
<dbReference type="PANTHER" id="PTHR38682:SF1">
    <property type="entry name" value="V-TYPE ATP SYNTHASE SUBUNIT C"/>
    <property type="match status" value="1"/>
</dbReference>
<dbReference type="GeneID" id="3924746"/>
<dbReference type="RefSeq" id="WP_011448757.1">
    <property type="nucleotide sequence ID" value="NC_007796.1"/>
</dbReference>
<dbReference type="InterPro" id="IPR050873">
    <property type="entry name" value="V-ATPase_V0D/AC39_subunit"/>
</dbReference>
<dbReference type="InterPro" id="IPR044911">
    <property type="entry name" value="V-type_ATPase_csu/dsu_dom_3"/>
</dbReference>
<dbReference type="AlphaFoldDB" id="Q2FQE5"/>
<sequence>MDIPDLNTLLDAGSPYFTHLSGAVFIVILVLLFLTLLSTAGYFPVLLSITSYTPIVARLKAKGVPFIEPEQLRELMQSGSVQDCMSRLKSYGYLIDVPIECTPDQAEEELLLAWYEEVTLLRSQAPRDAWLFFDAVLFFQEIAKVKRIIRLIHMGRAGAIAATPGLWPEGCSPDLAAKLGNVRSMSEGVRLLQETRYGEPLLSSLALYEKEKSVFYLDHALDCMGFSELKSQMSMVQTYLASPYRDFIAVLIDIQNIRALIRVKHSGWNPDAIPPCLVDGGQELPMWRLVQMNEMMSVPDLLRQLSGTGYDPVLSPVLRTYPSTDTMLRMDMALDQYLLDTISRLGLTYYHIGGPLLWYLVAKEFELRNIRIILSGLYDGFSADKITPMLITVPEET</sequence>
<gene>
    <name evidence="4" type="ordered locus">Mhun_1772</name>
</gene>
<dbReference type="EMBL" id="CP000254">
    <property type="protein sequence ID" value="ABD41493.1"/>
    <property type="molecule type" value="Genomic_DNA"/>
</dbReference>
<keyword evidence="1" id="KW-0813">Transport</keyword>
<keyword evidence="5" id="KW-1185">Reference proteome</keyword>
<evidence type="ECO:0000256" key="1">
    <source>
        <dbReference type="ARBA" id="ARBA00022448"/>
    </source>
</evidence>